<dbReference type="PANTHER" id="PTHR43280">
    <property type="entry name" value="ARAC-FAMILY TRANSCRIPTIONAL REGULATOR"/>
    <property type="match status" value="1"/>
</dbReference>
<organism evidence="5 6">
    <name type="scientific">Dawidia soli</name>
    <dbReference type="NCBI Taxonomy" id="2782352"/>
    <lineage>
        <taxon>Bacteria</taxon>
        <taxon>Pseudomonadati</taxon>
        <taxon>Bacteroidota</taxon>
        <taxon>Cytophagia</taxon>
        <taxon>Cytophagales</taxon>
        <taxon>Chryseotaleaceae</taxon>
        <taxon>Dawidia</taxon>
    </lineage>
</organism>
<dbReference type="AlphaFoldDB" id="A0AAP2D448"/>
<gene>
    <name evidence="5" type="ORF">KK078_00335</name>
</gene>
<evidence type="ECO:0000259" key="4">
    <source>
        <dbReference type="PROSITE" id="PS01124"/>
    </source>
</evidence>
<evidence type="ECO:0000256" key="3">
    <source>
        <dbReference type="ARBA" id="ARBA00023163"/>
    </source>
</evidence>
<dbReference type="InterPro" id="IPR009057">
    <property type="entry name" value="Homeodomain-like_sf"/>
</dbReference>
<keyword evidence="2" id="KW-0238">DNA-binding</keyword>
<dbReference type="InterPro" id="IPR018060">
    <property type="entry name" value="HTH_AraC"/>
</dbReference>
<dbReference type="Gene3D" id="1.10.10.60">
    <property type="entry name" value="Homeodomain-like"/>
    <property type="match status" value="1"/>
</dbReference>
<comment type="caution">
    <text evidence="5">The sequence shown here is derived from an EMBL/GenBank/DDBJ whole genome shotgun (WGS) entry which is preliminary data.</text>
</comment>
<keyword evidence="3" id="KW-0804">Transcription</keyword>
<dbReference type="InterPro" id="IPR037923">
    <property type="entry name" value="HTH-like"/>
</dbReference>
<protein>
    <submittedName>
        <fullName evidence="5">Helix-turn-helix transcriptional regulator</fullName>
    </submittedName>
</protein>
<dbReference type="GO" id="GO:0003700">
    <property type="term" value="F:DNA-binding transcription factor activity"/>
    <property type="evidence" value="ECO:0007669"/>
    <property type="project" value="InterPro"/>
</dbReference>
<dbReference type="Pfam" id="PF12833">
    <property type="entry name" value="HTH_18"/>
    <property type="match status" value="1"/>
</dbReference>
<keyword evidence="1" id="KW-0805">Transcription regulation</keyword>
<dbReference type="EMBL" id="JAHESC010000001">
    <property type="protein sequence ID" value="MBT1684976.1"/>
    <property type="molecule type" value="Genomic_DNA"/>
</dbReference>
<dbReference type="PANTHER" id="PTHR43280:SF32">
    <property type="entry name" value="TRANSCRIPTIONAL REGULATORY PROTEIN"/>
    <property type="match status" value="1"/>
</dbReference>
<dbReference type="RefSeq" id="WP_254088231.1">
    <property type="nucleotide sequence ID" value="NZ_JAHESC010000001.1"/>
</dbReference>
<sequence>MAAESLGSFYRHKVSSPHTVDPGGFGEFNVFNIEERVRTGQSSPAFVRRDFYKIMLFQGDNIFHYADKSIPVSGSTLLYFNPSVPYTYEPLHAGSKGYFCVFRDGFLGENLKTVKAHALFAAGAKPVFPLNKEQTHQIAIIFQKMEAEVQSTFAYKYELIRSYTLELIYLGLKLNPADITSPVNAGTRIMAVFNEILERQFPIEHPAQRFDLRSPRKIADLLSVHVNYLNRVVKQQSGRTTSEYIADRLSAEAQALLRHTDWTVSEIGYALGFETASQFNAFFKKQTSHSPLSFRKV</sequence>
<dbReference type="GO" id="GO:0043565">
    <property type="term" value="F:sequence-specific DNA binding"/>
    <property type="evidence" value="ECO:0007669"/>
    <property type="project" value="InterPro"/>
</dbReference>
<proteinExistence type="predicted"/>
<dbReference type="SMART" id="SM00342">
    <property type="entry name" value="HTH_ARAC"/>
    <property type="match status" value="1"/>
</dbReference>
<reference evidence="5 6" key="1">
    <citation type="submission" date="2021-05" db="EMBL/GenBank/DDBJ databases">
        <title>A Polyphasic approach of four new species of the genus Ohtaekwangia: Ohtaekwangia histidinii sp. nov., Ohtaekwangia cretensis sp. nov., Ohtaekwangia indiensis sp. nov., Ohtaekwangia reichenbachii sp. nov. from diverse environment.</title>
        <authorList>
            <person name="Octaviana S."/>
        </authorList>
    </citation>
    <scope>NUCLEOTIDE SEQUENCE [LARGE SCALE GENOMIC DNA]</scope>
    <source>
        <strain evidence="5 6">PWU37</strain>
    </source>
</reference>
<accession>A0AAP2D448</accession>
<dbReference type="Proteomes" id="UP001319180">
    <property type="component" value="Unassembled WGS sequence"/>
</dbReference>
<evidence type="ECO:0000313" key="5">
    <source>
        <dbReference type="EMBL" id="MBT1684976.1"/>
    </source>
</evidence>
<evidence type="ECO:0000256" key="2">
    <source>
        <dbReference type="ARBA" id="ARBA00023125"/>
    </source>
</evidence>
<dbReference type="SUPFAM" id="SSF46689">
    <property type="entry name" value="Homeodomain-like"/>
    <property type="match status" value="1"/>
</dbReference>
<dbReference type="SUPFAM" id="SSF51215">
    <property type="entry name" value="Regulatory protein AraC"/>
    <property type="match status" value="1"/>
</dbReference>
<feature type="domain" description="HTH araC/xylS-type" evidence="4">
    <location>
        <begin position="187"/>
        <end position="297"/>
    </location>
</feature>
<name>A0AAP2D448_9BACT</name>
<evidence type="ECO:0000313" key="6">
    <source>
        <dbReference type="Proteomes" id="UP001319180"/>
    </source>
</evidence>
<evidence type="ECO:0000256" key="1">
    <source>
        <dbReference type="ARBA" id="ARBA00023015"/>
    </source>
</evidence>
<keyword evidence="6" id="KW-1185">Reference proteome</keyword>
<dbReference type="PROSITE" id="PS01124">
    <property type="entry name" value="HTH_ARAC_FAMILY_2"/>
    <property type="match status" value="1"/>
</dbReference>